<dbReference type="InterPro" id="IPR036424">
    <property type="entry name" value="UPP_synth-like_sf"/>
</dbReference>
<dbReference type="GO" id="GO:0005783">
    <property type="term" value="C:endoplasmic reticulum"/>
    <property type="evidence" value="ECO:0007669"/>
    <property type="project" value="TreeGrafter"/>
</dbReference>
<dbReference type="OrthoDB" id="4173905at2759"/>
<evidence type="ECO:0000256" key="5">
    <source>
        <dbReference type="SAM" id="SignalP"/>
    </source>
</evidence>
<dbReference type="GO" id="GO:0016020">
    <property type="term" value="C:membrane"/>
    <property type="evidence" value="ECO:0007669"/>
    <property type="project" value="TreeGrafter"/>
</dbReference>
<dbReference type="Gene3D" id="3.40.1180.10">
    <property type="entry name" value="Decaprenyl diphosphate synthase-like"/>
    <property type="match status" value="1"/>
</dbReference>
<dbReference type="PANTHER" id="PTHR10291:SF43">
    <property type="entry name" value="DEHYDRODOLICHYL DIPHOSPHATE SYNTHASE COMPLEX SUBUNIT DHDDS"/>
    <property type="match status" value="1"/>
</dbReference>
<keyword evidence="3" id="KW-0460">Magnesium</keyword>
<dbReference type="EMBL" id="GL945435">
    <property type="protein sequence ID" value="EGO24071.1"/>
    <property type="molecule type" value="Genomic_DNA"/>
</dbReference>
<protein>
    <recommendedName>
        <fullName evidence="4">Alkyl transferase</fullName>
        <ecNumber evidence="4">2.5.1.-</ecNumber>
    </recommendedName>
</protein>
<dbReference type="EC" id="2.5.1.-" evidence="4"/>
<dbReference type="GO" id="GO:0005811">
    <property type="term" value="C:lipid droplet"/>
    <property type="evidence" value="ECO:0007669"/>
    <property type="project" value="TreeGrafter"/>
</dbReference>
<keyword evidence="2 4" id="KW-0808">Transferase</keyword>
<feature type="signal peptide" evidence="5">
    <location>
        <begin position="1"/>
        <end position="22"/>
    </location>
</feature>
<keyword evidence="5" id="KW-0732">Signal</keyword>
<dbReference type="InterPro" id="IPR018520">
    <property type="entry name" value="UPP_synth-like_CS"/>
</dbReference>
<dbReference type="Proteomes" id="UP000008064">
    <property type="component" value="Unassembled WGS sequence"/>
</dbReference>
<feature type="chain" id="PRO_5003381930" description="Alkyl transferase" evidence="5">
    <location>
        <begin position="23"/>
        <end position="270"/>
    </location>
</feature>
<dbReference type="GO" id="GO:1904423">
    <property type="term" value="C:dehydrodolichyl diphosphate synthase complex"/>
    <property type="evidence" value="ECO:0007669"/>
    <property type="project" value="TreeGrafter"/>
</dbReference>
<evidence type="ECO:0000256" key="4">
    <source>
        <dbReference type="RuleBase" id="RU363018"/>
    </source>
</evidence>
<dbReference type="GO" id="GO:0045547">
    <property type="term" value="F:ditrans,polycis-polyprenyl diphosphate synthase [(2E,6E)-farnesyl diphosphate specific] activity"/>
    <property type="evidence" value="ECO:0007669"/>
    <property type="project" value="TreeGrafter"/>
</dbReference>
<dbReference type="FunFam" id="3.40.1180.10:FF:000005">
    <property type="entry name" value="Alkyl transferase"/>
    <property type="match status" value="1"/>
</dbReference>
<dbReference type="RefSeq" id="XP_007319833.1">
    <property type="nucleotide sequence ID" value="XM_007319771.1"/>
</dbReference>
<dbReference type="HOGENOM" id="CLU_038505_0_4_1"/>
<accession>F8NZV0</accession>
<dbReference type="Pfam" id="PF01255">
    <property type="entry name" value="Prenyltransf"/>
    <property type="match status" value="1"/>
</dbReference>
<evidence type="ECO:0000313" key="6">
    <source>
        <dbReference type="EMBL" id="EGO24071.1"/>
    </source>
</evidence>
<dbReference type="NCBIfam" id="TIGR00055">
    <property type="entry name" value="uppS"/>
    <property type="match status" value="1"/>
</dbReference>
<dbReference type="AlphaFoldDB" id="F8NZV0"/>
<reference evidence="6" key="1">
    <citation type="submission" date="2011-04" db="EMBL/GenBank/DDBJ databases">
        <title>Evolution of plant cell wall degrading machinery underlies the functional diversity of forest fungi.</title>
        <authorList>
            <consortium name="US DOE Joint Genome Institute (JGI-PGF)"/>
            <person name="Eastwood D.C."/>
            <person name="Floudas D."/>
            <person name="Binder M."/>
            <person name="Majcherczyk A."/>
            <person name="Schneider P."/>
            <person name="Aerts A."/>
            <person name="Asiegbu F.O."/>
            <person name="Baker S.E."/>
            <person name="Barry K."/>
            <person name="Bendiksby M."/>
            <person name="Blumentritt M."/>
            <person name="Coutinho P.M."/>
            <person name="Cullen D."/>
            <person name="Cullen D."/>
            <person name="Gathman A."/>
            <person name="Goodell B."/>
            <person name="Henrissat B."/>
            <person name="Ihrmark K."/>
            <person name="Kauserud H."/>
            <person name="Kohler A."/>
            <person name="LaButti K."/>
            <person name="Lapidus A."/>
            <person name="Lavin J.L."/>
            <person name="Lee Y.-H."/>
            <person name="Lindquist E."/>
            <person name="Lilly W."/>
            <person name="Lucas S."/>
            <person name="Morin E."/>
            <person name="Murat C."/>
            <person name="Oguiza J.A."/>
            <person name="Park J."/>
            <person name="Pisabarro A.G."/>
            <person name="Riley R."/>
            <person name="Rosling A."/>
            <person name="Salamov A."/>
            <person name="Schmidt O."/>
            <person name="Schmutz J."/>
            <person name="Skrede I."/>
            <person name="Stenlid J."/>
            <person name="Wiebenga A."/>
            <person name="Xie X."/>
            <person name="Kues U."/>
            <person name="Hibbett D.S."/>
            <person name="Hoffmeister D."/>
            <person name="Hogberg N."/>
            <person name="Martin F."/>
            <person name="Grigoriev I.V."/>
            <person name="Watkinson S.C."/>
        </authorList>
    </citation>
    <scope>NUCLEOTIDE SEQUENCE</scope>
    <source>
        <strain evidence="6">S7.9</strain>
    </source>
</reference>
<organism>
    <name type="scientific">Serpula lacrymans var. lacrymans (strain S7.9)</name>
    <name type="common">Dry rot fungus</name>
    <dbReference type="NCBI Taxonomy" id="578457"/>
    <lineage>
        <taxon>Eukaryota</taxon>
        <taxon>Fungi</taxon>
        <taxon>Dikarya</taxon>
        <taxon>Basidiomycota</taxon>
        <taxon>Agaricomycotina</taxon>
        <taxon>Agaricomycetes</taxon>
        <taxon>Agaricomycetidae</taxon>
        <taxon>Boletales</taxon>
        <taxon>Coniophorineae</taxon>
        <taxon>Serpulaceae</taxon>
        <taxon>Serpula</taxon>
    </lineage>
</organism>
<evidence type="ECO:0000256" key="3">
    <source>
        <dbReference type="ARBA" id="ARBA00022842"/>
    </source>
</evidence>
<dbReference type="SUPFAM" id="SSF64005">
    <property type="entry name" value="Undecaprenyl diphosphate synthase"/>
    <property type="match status" value="1"/>
</dbReference>
<dbReference type="GO" id="GO:0016094">
    <property type="term" value="P:polyprenol biosynthetic process"/>
    <property type="evidence" value="ECO:0007669"/>
    <property type="project" value="TreeGrafter"/>
</dbReference>
<name>F8NZV0_SERL9</name>
<dbReference type="KEGG" id="sla:SERLADRAFT_470763"/>
<dbReference type="CDD" id="cd00475">
    <property type="entry name" value="Cis_IPPS"/>
    <property type="match status" value="1"/>
</dbReference>
<dbReference type="PROSITE" id="PS01066">
    <property type="entry name" value="UPP_SYNTHASE"/>
    <property type="match status" value="1"/>
</dbReference>
<dbReference type="HAMAP" id="MF_01139">
    <property type="entry name" value="ISPT"/>
    <property type="match status" value="1"/>
</dbReference>
<dbReference type="PANTHER" id="PTHR10291">
    <property type="entry name" value="DEHYDRODOLICHYL DIPHOSPHATE SYNTHASE FAMILY MEMBER"/>
    <property type="match status" value="1"/>
</dbReference>
<comment type="similarity">
    <text evidence="1 4">Belongs to the UPP synthase family.</text>
</comment>
<dbReference type="GeneID" id="18819817"/>
<dbReference type="InterPro" id="IPR001441">
    <property type="entry name" value="UPP_synth-like"/>
</dbReference>
<proteinExistence type="inferred from homology"/>
<sequence>MFAFLQTWLSWLWLQLQNVILAVLAAGPIPRHIAFVMDGNRRYARQKGYKVQVGHAEGFTTLQKILGICLKLNVRCVSVYAFAINNFKRPKEEVDALMALAEEKLVKICEHGELLDEYGVRLNVLGDTALLPAHVQDIVTKAENMTRQNDKAILNIHMPYASRHEITMAVQAAVNKSLDAGEGDDPQITEQDIEDQLMTSRVGSPPLDILVRTSGVKRLSDYLLWQCCENTQIHFVDTYWPDFGLWDFIPILLEFQQKIWAQERTTKKKL</sequence>
<gene>
    <name evidence="6" type="ORF">SERLADRAFT_470763</name>
</gene>
<evidence type="ECO:0000256" key="2">
    <source>
        <dbReference type="ARBA" id="ARBA00022679"/>
    </source>
</evidence>
<evidence type="ECO:0000256" key="1">
    <source>
        <dbReference type="ARBA" id="ARBA00005432"/>
    </source>
</evidence>